<dbReference type="PANTHER" id="PTHR23501">
    <property type="entry name" value="MAJOR FACILITATOR SUPERFAMILY"/>
    <property type="match status" value="1"/>
</dbReference>
<comment type="subcellular location">
    <subcellularLocation>
        <location evidence="1">Cell membrane</location>
        <topology evidence="1">Multi-pass membrane protein</topology>
    </subcellularLocation>
</comment>
<dbReference type="InterPro" id="IPR004638">
    <property type="entry name" value="EmrB-like"/>
</dbReference>
<evidence type="ECO:0000313" key="9">
    <source>
        <dbReference type="EMBL" id="CAB4568812.1"/>
    </source>
</evidence>
<feature type="transmembrane region" description="Helical" evidence="7">
    <location>
        <begin position="374"/>
        <end position="396"/>
    </location>
</feature>
<feature type="transmembrane region" description="Helical" evidence="7">
    <location>
        <begin position="117"/>
        <end position="137"/>
    </location>
</feature>
<dbReference type="InterPro" id="IPR011701">
    <property type="entry name" value="MFS"/>
</dbReference>
<evidence type="ECO:0000256" key="2">
    <source>
        <dbReference type="ARBA" id="ARBA00022448"/>
    </source>
</evidence>
<dbReference type="SUPFAM" id="SSF103473">
    <property type="entry name" value="MFS general substrate transporter"/>
    <property type="match status" value="1"/>
</dbReference>
<dbReference type="InterPro" id="IPR036259">
    <property type="entry name" value="MFS_trans_sf"/>
</dbReference>
<dbReference type="Pfam" id="PF07690">
    <property type="entry name" value="MFS_1"/>
    <property type="match status" value="1"/>
</dbReference>
<feature type="transmembrane region" description="Helical" evidence="7">
    <location>
        <begin position="417"/>
        <end position="436"/>
    </location>
</feature>
<evidence type="ECO:0000256" key="1">
    <source>
        <dbReference type="ARBA" id="ARBA00004651"/>
    </source>
</evidence>
<evidence type="ECO:0000256" key="3">
    <source>
        <dbReference type="ARBA" id="ARBA00022475"/>
    </source>
</evidence>
<evidence type="ECO:0000259" key="8">
    <source>
        <dbReference type="PROSITE" id="PS50850"/>
    </source>
</evidence>
<feature type="transmembrane region" description="Helical" evidence="7">
    <location>
        <begin position="57"/>
        <end position="76"/>
    </location>
</feature>
<dbReference type="FunFam" id="1.20.1720.10:FF:000004">
    <property type="entry name" value="EmrB/QacA family drug resistance transporter"/>
    <property type="match status" value="1"/>
</dbReference>
<keyword evidence="2" id="KW-0813">Transport</keyword>
<evidence type="ECO:0000256" key="5">
    <source>
        <dbReference type="ARBA" id="ARBA00022989"/>
    </source>
</evidence>
<feature type="transmembrane region" description="Helical" evidence="7">
    <location>
        <begin position="509"/>
        <end position="527"/>
    </location>
</feature>
<organism evidence="9">
    <name type="scientific">freshwater metagenome</name>
    <dbReference type="NCBI Taxonomy" id="449393"/>
    <lineage>
        <taxon>unclassified sequences</taxon>
        <taxon>metagenomes</taxon>
        <taxon>ecological metagenomes</taxon>
    </lineage>
</organism>
<evidence type="ECO:0000256" key="7">
    <source>
        <dbReference type="SAM" id="Phobius"/>
    </source>
</evidence>
<keyword evidence="6 7" id="KW-0472">Membrane</keyword>
<sequence>MSQYSASKDPTNTYLDHKEVVPILIGLMLGLFLAALDQTIVATAIRTIGDDLQGLSIQAWATTAYLITSTITTPLYGKLSDIFGRKPLFIWAISIFIVGSALSAFATSMYQLAVFRAIQGLGAGGLFTLALAIIGDIVPPRERSKYQGYFIAVFGSSSVIGPIVGGFLAGQESILGLTGWRWVFFVNVPIGLVALFVVGRTLHIPNFQRVNHAIDWWGALSLSAGLVPLLIVAQEGRTWGWTSSKAIICYVIGVVSLLLFVYFEKRMQDEALLPLRLFKDKTFSLIAVIGVITGAGMFGGLAMLPLYLQIVGGSSPTKAGLELLPLTFGIMTGSIVSGRTISKLGKYKMLPVLGTIFLTISLFLMTTFNADTSYWWIAFLSYLFGVGLGGVLQPTVIAVQNAVAMKDLGVATSSVTLFRQLGATVGTAAFISILFGKVGKETSDAFAASVSQPEYQQALADPANAQTVALLQAAQSSPNGFDDTSWLASANRTLIHPILEGFANSMSTVFLIGAVVVAFSIIFAVMLPNNKLKERGQDAAPAAH</sequence>
<feature type="transmembrane region" description="Helical" evidence="7">
    <location>
        <begin position="20"/>
        <end position="45"/>
    </location>
</feature>
<feature type="transmembrane region" description="Helical" evidence="7">
    <location>
        <begin position="319"/>
        <end position="337"/>
    </location>
</feature>
<feature type="transmembrane region" description="Helical" evidence="7">
    <location>
        <begin position="214"/>
        <end position="233"/>
    </location>
</feature>
<evidence type="ECO:0000256" key="6">
    <source>
        <dbReference type="ARBA" id="ARBA00023136"/>
    </source>
</evidence>
<dbReference type="PANTHER" id="PTHR23501:SF197">
    <property type="entry name" value="COMD"/>
    <property type="match status" value="1"/>
</dbReference>
<feature type="transmembrane region" description="Helical" evidence="7">
    <location>
        <begin position="349"/>
        <end position="368"/>
    </location>
</feature>
<feature type="transmembrane region" description="Helical" evidence="7">
    <location>
        <begin position="182"/>
        <end position="202"/>
    </location>
</feature>
<feature type="transmembrane region" description="Helical" evidence="7">
    <location>
        <begin position="149"/>
        <end position="170"/>
    </location>
</feature>
<feature type="transmembrane region" description="Helical" evidence="7">
    <location>
        <begin position="245"/>
        <end position="263"/>
    </location>
</feature>
<gene>
    <name evidence="9" type="ORF">UFOPK1740_00055</name>
</gene>
<keyword evidence="4 7" id="KW-0812">Transmembrane</keyword>
<feature type="domain" description="Major facilitator superfamily (MFS) profile" evidence="8">
    <location>
        <begin position="23"/>
        <end position="532"/>
    </location>
</feature>
<evidence type="ECO:0000256" key="4">
    <source>
        <dbReference type="ARBA" id="ARBA00022692"/>
    </source>
</evidence>
<dbReference type="GO" id="GO:0005886">
    <property type="term" value="C:plasma membrane"/>
    <property type="evidence" value="ECO:0007669"/>
    <property type="project" value="UniProtKB-SubCell"/>
</dbReference>
<dbReference type="Gene3D" id="1.20.1720.10">
    <property type="entry name" value="Multidrug resistance protein D"/>
    <property type="match status" value="1"/>
</dbReference>
<dbReference type="CDD" id="cd17502">
    <property type="entry name" value="MFS_Azr1_MDR_like"/>
    <property type="match status" value="1"/>
</dbReference>
<proteinExistence type="predicted"/>
<feature type="transmembrane region" description="Helical" evidence="7">
    <location>
        <begin position="283"/>
        <end position="307"/>
    </location>
</feature>
<dbReference type="AlphaFoldDB" id="A0A6J6DXJ8"/>
<dbReference type="GO" id="GO:0022857">
    <property type="term" value="F:transmembrane transporter activity"/>
    <property type="evidence" value="ECO:0007669"/>
    <property type="project" value="InterPro"/>
</dbReference>
<accession>A0A6J6DXJ8</accession>
<name>A0A6J6DXJ8_9ZZZZ</name>
<dbReference type="NCBIfam" id="TIGR00711">
    <property type="entry name" value="efflux_EmrB"/>
    <property type="match status" value="1"/>
</dbReference>
<keyword evidence="3" id="KW-1003">Cell membrane</keyword>
<dbReference type="Gene3D" id="1.20.1250.20">
    <property type="entry name" value="MFS general substrate transporter like domains"/>
    <property type="match status" value="1"/>
</dbReference>
<reference evidence="9" key="1">
    <citation type="submission" date="2020-05" db="EMBL/GenBank/DDBJ databases">
        <authorList>
            <person name="Chiriac C."/>
            <person name="Salcher M."/>
            <person name="Ghai R."/>
            <person name="Kavagutti S V."/>
        </authorList>
    </citation>
    <scope>NUCLEOTIDE SEQUENCE</scope>
</reference>
<dbReference type="EMBL" id="CAEZTU010000002">
    <property type="protein sequence ID" value="CAB4568812.1"/>
    <property type="molecule type" value="Genomic_DNA"/>
</dbReference>
<keyword evidence="5 7" id="KW-1133">Transmembrane helix</keyword>
<dbReference type="PROSITE" id="PS50850">
    <property type="entry name" value="MFS"/>
    <property type="match status" value="1"/>
</dbReference>
<feature type="transmembrane region" description="Helical" evidence="7">
    <location>
        <begin position="88"/>
        <end position="111"/>
    </location>
</feature>
<dbReference type="InterPro" id="IPR020846">
    <property type="entry name" value="MFS_dom"/>
</dbReference>
<protein>
    <submittedName>
        <fullName evidence="9">Unannotated protein</fullName>
    </submittedName>
</protein>